<dbReference type="Proteomes" id="UP000055045">
    <property type="component" value="Unassembled WGS sequence"/>
</dbReference>
<dbReference type="InterPro" id="IPR018456">
    <property type="entry name" value="PTR2_symporter_CS"/>
</dbReference>
<feature type="transmembrane region" description="Helical" evidence="8">
    <location>
        <begin position="518"/>
        <end position="539"/>
    </location>
</feature>
<feature type="transmembrane region" description="Helical" evidence="8">
    <location>
        <begin position="405"/>
        <end position="427"/>
    </location>
</feature>
<dbReference type="InterPro" id="IPR000109">
    <property type="entry name" value="POT_fam"/>
</dbReference>
<protein>
    <recommendedName>
        <fullName evidence="11">Major facilitator superfamily (MFS) profile domain-containing protein</fullName>
    </recommendedName>
</protein>
<reference evidence="9 10" key="1">
    <citation type="submission" date="2015-10" db="EMBL/GenBank/DDBJ databases">
        <title>Genome sequencing of Penicillium freii.</title>
        <authorList>
            <person name="Nguyen H.D."/>
            <person name="Visagie C.M."/>
            <person name="Seifert K.A."/>
        </authorList>
    </citation>
    <scope>NUCLEOTIDE SEQUENCE [LARGE SCALE GENOMIC DNA]</scope>
    <source>
        <strain evidence="9 10">DAOM 242723</strain>
    </source>
</reference>
<feature type="transmembrane region" description="Helical" evidence="8">
    <location>
        <begin position="244"/>
        <end position="266"/>
    </location>
</feature>
<evidence type="ECO:0000256" key="2">
    <source>
        <dbReference type="ARBA" id="ARBA00005982"/>
    </source>
</evidence>
<proteinExistence type="inferred from homology"/>
<name>A0A124GQ26_PENFR</name>
<feature type="transmembrane region" description="Helical" evidence="8">
    <location>
        <begin position="161"/>
        <end position="188"/>
    </location>
</feature>
<comment type="caution">
    <text evidence="9">The sequence shown here is derived from an EMBL/GenBank/DDBJ whole genome shotgun (WGS) entry which is preliminary data.</text>
</comment>
<evidence type="ECO:0000256" key="4">
    <source>
        <dbReference type="ARBA" id="ARBA00022989"/>
    </source>
</evidence>
<feature type="region of interest" description="Disordered" evidence="7">
    <location>
        <begin position="1"/>
        <end position="21"/>
    </location>
</feature>
<sequence length="550" mass="59783">MTGLSDETDDPKPAIGSEKVEECGIESTAIKGNLTLESRENDEDEEILRKVAGPIPGSVWIVMLLTMAERFSFYGMTAPFMNFMQNSRDDPLHPGVLGWGQSRASAVSNVFFILGLLTPMGASLAADKSLGRYKVLCITFAFYVVGSVLLLVSSFSSSTRFAAPVFIVSLVLIAVGISGVNGLMAAFVGDQYPIQDRPVILIKKGERVIVDRDRTMESIYNIYYWSINMGALSGLATTELELHVGFWAAYLLPTCALTISAVILYVGRGRFTVVAAQSTAIPNAARVMCLGARGGFSLDKSKPSHLQRVHNRQVPWTDEFVEEVKRALAACRIMFAAWPILWICRGQASNNLVSQAAQMQSSGVPNDIMYNTNPIIIIICIPIVDRFLFPWLRRSGFALTAVTRLVWGFALEALAMAMAAIVQHLIYHSGPCYEYPLSCTASEGGAIPNSASIFLQLPTFALEAFSEILSSPAGYELAFTMAPGSMKSVLQALFSTTGAVGSSLSIALSPLYKDPNMVIVYASLSIAMGVVTAMFYSIWGRKIKRTVVEK</sequence>
<dbReference type="Gene3D" id="1.20.1250.20">
    <property type="entry name" value="MFS general substrate transporter like domains"/>
    <property type="match status" value="1"/>
</dbReference>
<feature type="transmembrane region" description="Helical" evidence="8">
    <location>
        <begin position="104"/>
        <end position="126"/>
    </location>
</feature>
<evidence type="ECO:0000256" key="5">
    <source>
        <dbReference type="ARBA" id="ARBA00023136"/>
    </source>
</evidence>
<keyword evidence="5 8" id="KW-0472">Membrane</keyword>
<dbReference type="PROSITE" id="PS01023">
    <property type="entry name" value="PTR2_2"/>
    <property type="match status" value="1"/>
</dbReference>
<organism evidence="9 10">
    <name type="scientific">Penicillium freii</name>
    <dbReference type="NCBI Taxonomy" id="48697"/>
    <lineage>
        <taxon>Eukaryota</taxon>
        <taxon>Fungi</taxon>
        <taxon>Dikarya</taxon>
        <taxon>Ascomycota</taxon>
        <taxon>Pezizomycotina</taxon>
        <taxon>Eurotiomycetes</taxon>
        <taxon>Eurotiomycetidae</taxon>
        <taxon>Eurotiales</taxon>
        <taxon>Aspergillaceae</taxon>
        <taxon>Penicillium</taxon>
    </lineage>
</organism>
<gene>
    <name evidence="9" type="ORF">ACN42_g10426</name>
</gene>
<dbReference type="GO" id="GO:0006857">
    <property type="term" value="P:oligopeptide transport"/>
    <property type="evidence" value="ECO:0007669"/>
    <property type="project" value="InterPro"/>
</dbReference>
<evidence type="ECO:0000313" key="10">
    <source>
        <dbReference type="Proteomes" id="UP000055045"/>
    </source>
</evidence>
<comment type="similarity">
    <text evidence="2 6">Belongs to the major facilitator superfamily. Proton-dependent oligopeptide transporter (POT/PTR) (TC 2.A.17) family.</text>
</comment>
<dbReference type="GO" id="GO:0022857">
    <property type="term" value="F:transmembrane transporter activity"/>
    <property type="evidence" value="ECO:0007669"/>
    <property type="project" value="InterPro"/>
</dbReference>
<dbReference type="AlphaFoldDB" id="A0A124GQ26"/>
<accession>A0A124GQ26</accession>
<feature type="transmembrane region" description="Helical" evidence="8">
    <location>
        <begin position="133"/>
        <end position="155"/>
    </location>
</feature>
<evidence type="ECO:0000256" key="6">
    <source>
        <dbReference type="RuleBase" id="RU003755"/>
    </source>
</evidence>
<dbReference type="GO" id="GO:0016020">
    <property type="term" value="C:membrane"/>
    <property type="evidence" value="ECO:0007669"/>
    <property type="project" value="UniProtKB-SubCell"/>
</dbReference>
<evidence type="ECO:0000256" key="1">
    <source>
        <dbReference type="ARBA" id="ARBA00004141"/>
    </source>
</evidence>
<comment type="subcellular location">
    <subcellularLocation>
        <location evidence="1 6">Membrane</location>
        <topology evidence="1 6">Multi-pass membrane protein</topology>
    </subcellularLocation>
</comment>
<evidence type="ECO:0000313" key="9">
    <source>
        <dbReference type="EMBL" id="KUM56781.1"/>
    </source>
</evidence>
<dbReference type="SUPFAM" id="SSF103473">
    <property type="entry name" value="MFS general substrate transporter"/>
    <property type="match status" value="1"/>
</dbReference>
<evidence type="ECO:0000256" key="7">
    <source>
        <dbReference type="SAM" id="MobiDB-lite"/>
    </source>
</evidence>
<dbReference type="InterPro" id="IPR036259">
    <property type="entry name" value="MFS_trans_sf"/>
</dbReference>
<keyword evidence="4 8" id="KW-1133">Transmembrane helix</keyword>
<feature type="transmembrane region" description="Helical" evidence="8">
    <location>
        <begin position="59"/>
        <end position="84"/>
    </location>
</feature>
<keyword evidence="6" id="KW-0813">Transport</keyword>
<dbReference type="EMBL" id="LLXE01000437">
    <property type="protein sequence ID" value="KUM56781.1"/>
    <property type="molecule type" value="Genomic_DNA"/>
</dbReference>
<evidence type="ECO:0000256" key="3">
    <source>
        <dbReference type="ARBA" id="ARBA00022692"/>
    </source>
</evidence>
<evidence type="ECO:0008006" key="11">
    <source>
        <dbReference type="Google" id="ProtNLM"/>
    </source>
</evidence>
<feature type="transmembrane region" description="Helical" evidence="8">
    <location>
        <begin position="222"/>
        <end position="238"/>
    </location>
</feature>
<keyword evidence="3 6" id="KW-0812">Transmembrane</keyword>
<dbReference type="Pfam" id="PF00854">
    <property type="entry name" value="PTR2"/>
    <property type="match status" value="1"/>
</dbReference>
<keyword evidence="10" id="KW-1185">Reference proteome</keyword>
<evidence type="ECO:0000256" key="8">
    <source>
        <dbReference type="SAM" id="Phobius"/>
    </source>
</evidence>
<dbReference type="PANTHER" id="PTHR11654">
    <property type="entry name" value="OLIGOPEPTIDE TRANSPORTER-RELATED"/>
    <property type="match status" value="1"/>
</dbReference>